<dbReference type="EMBL" id="UINC01128301">
    <property type="protein sequence ID" value="SVD07967.1"/>
    <property type="molecule type" value="Genomic_DNA"/>
</dbReference>
<dbReference type="AlphaFoldDB" id="A0A382SFH7"/>
<feature type="non-terminal residue" evidence="1">
    <location>
        <position position="1"/>
    </location>
</feature>
<reference evidence="1" key="1">
    <citation type="submission" date="2018-05" db="EMBL/GenBank/DDBJ databases">
        <authorList>
            <person name="Lanie J.A."/>
            <person name="Ng W.-L."/>
            <person name="Kazmierczak K.M."/>
            <person name="Andrzejewski T.M."/>
            <person name="Davidsen T.M."/>
            <person name="Wayne K.J."/>
            <person name="Tettelin H."/>
            <person name="Glass J.I."/>
            <person name="Rusch D."/>
            <person name="Podicherti R."/>
            <person name="Tsui H.-C.T."/>
            <person name="Winkler M.E."/>
        </authorList>
    </citation>
    <scope>NUCLEOTIDE SEQUENCE</scope>
</reference>
<name>A0A382SFH7_9ZZZZ</name>
<evidence type="ECO:0000313" key="1">
    <source>
        <dbReference type="EMBL" id="SVD07967.1"/>
    </source>
</evidence>
<protein>
    <submittedName>
        <fullName evidence="1">Uncharacterized protein</fullName>
    </submittedName>
</protein>
<sequence>TVQTTESWSAVHSLSKETTTGYVQVRNPLVTGDYFFWPEWENVSKFQRVKFFERPRYDAASPVNLYIVGKKKIRPMVDNYDTPMVSGIDNVLIHFATGDMLKRSRQFGKAQLEIQQANSLMQVARDQENNQSAKEVRLIPDVYGMGYTRNDFGF</sequence>
<organism evidence="1">
    <name type="scientific">marine metagenome</name>
    <dbReference type="NCBI Taxonomy" id="408172"/>
    <lineage>
        <taxon>unclassified sequences</taxon>
        <taxon>metagenomes</taxon>
        <taxon>ecological metagenomes</taxon>
    </lineage>
</organism>
<gene>
    <name evidence="1" type="ORF">METZ01_LOCUS360821</name>
</gene>
<accession>A0A382SFH7</accession>
<proteinExistence type="predicted"/>